<dbReference type="SUPFAM" id="SSF63418">
    <property type="entry name" value="MurE/MurF N-terminal domain"/>
    <property type="match status" value="1"/>
</dbReference>
<feature type="domain" description="Mur ligase central" evidence="5">
    <location>
        <begin position="122"/>
        <end position="295"/>
    </location>
</feature>
<name>A0A0R3MFY8_9BRAD</name>
<comment type="caution">
    <text evidence="6">The sequence shown here is derived from an EMBL/GenBank/DDBJ whole genome shotgun (WGS) entry which is preliminary data.</text>
</comment>
<evidence type="ECO:0000313" key="7">
    <source>
        <dbReference type="Proteomes" id="UP000052023"/>
    </source>
</evidence>
<evidence type="ECO:0000259" key="4">
    <source>
        <dbReference type="Pfam" id="PF02875"/>
    </source>
</evidence>
<gene>
    <name evidence="6" type="ORF">CQ13_10340</name>
</gene>
<dbReference type="Gene3D" id="3.40.1190.10">
    <property type="entry name" value="Mur-like, catalytic domain"/>
    <property type="match status" value="1"/>
</dbReference>
<dbReference type="InterPro" id="IPR036565">
    <property type="entry name" value="Mur-like_cat_sf"/>
</dbReference>
<dbReference type="Proteomes" id="UP000052023">
    <property type="component" value="Unassembled WGS sequence"/>
</dbReference>
<dbReference type="InterPro" id="IPR013221">
    <property type="entry name" value="Mur_ligase_cen"/>
</dbReference>
<dbReference type="GO" id="GO:0005524">
    <property type="term" value="F:ATP binding"/>
    <property type="evidence" value="ECO:0007669"/>
    <property type="project" value="UniProtKB-KW"/>
</dbReference>
<dbReference type="AlphaFoldDB" id="A0A0R3MFY8"/>
<keyword evidence="3" id="KW-0067">ATP-binding</keyword>
<evidence type="ECO:0000313" key="6">
    <source>
        <dbReference type="EMBL" id="KRR18828.1"/>
    </source>
</evidence>
<dbReference type="Gene3D" id="3.40.1390.10">
    <property type="entry name" value="MurE/MurF, N-terminal domain"/>
    <property type="match status" value="1"/>
</dbReference>
<dbReference type="SUPFAM" id="SSF53244">
    <property type="entry name" value="MurD-like peptide ligases, peptide-binding domain"/>
    <property type="match status" value="1"/>
</dbReference>
<dbReference type="Gene3D" id="3.90.190.20">
    <property type="entry name" value="Mur ligase, C-terminal domain"/>
    <property type="match status" value="1"/>
</dbReference>
<evidence type="ECO:0000256" key="2">
    <source>
        <dbReference type="ARBA" id="ARBA00022741"/>
    </source>
</evidence>
<dbReference type="GO" id="GO:0016881">
    <property type="term" value="F:acid-amino acid ligase activity"/>
    <property type="evidence" value="ECO:0007669"/>
    <property type="project" value="InterPro"/>
</dbReference>
<dbReference type="Pfam" id="PF02875">
    <property type="entry name" value="Mur_ligase_C"/>
    <property type="match status" value="1"/>
</dbReference>
<keyword evidence="2" id="KW-0547">Nucleotide-binding</keyword>
<sequence length="460" mass="48562">MSATPLWTVAEIAHALGLSGEYPDTPVDFVTQDSRLVKPGSLFVALSGIPSGGFISSFASARDGWEFADKAEAAGAVAMIVPHAIDSVRVPQLIVKDTLIDGLWALARAARARFAGPVIGLTGSAGKTSTKEFLAAYPAAYASPSSFNNFWGVPLTLCNASPQASVWVVEMGMNQTGEIARLSELTKPTVALVVNVQPVHLEKLGSLEAIRREKVSIAQGLPKDGVLVLPDDVLAPEWIGKIVRFGEGSDIHALRHTGRGESWDVAARVNGKPLEFGLTPGAPHRLHNALAALASIHAAGLDPAVLAKELGDVGIMTGRGVEQTAHGVTVIDDSFNGNPASMVAALGSLKARPVKSGRRIAILGDMLELGADAPAYHEKLAKDLPGLDGIYCVGPLMRHLYDLVPAERALGWHEDPATLDPQQIAALLRDGDVVVVKGSKKMFWVNKFVPRLLAALQAKA</sequence>
<dbReference type="PANTHER" id="PTHR43024">
    <property type="entry name" value="UDP-N-ACETYLMURAMOYL-TRIPEPTIDE--D-ALANYL-D-ALANINE LIGASE"/>
    <property type="match status" value="1"/>
</dbReference>
<dbReference type="InterPro" id="IPR051046">
    <property type="entry name" value="MurCDEF_CellWall_CoF430Synth"/>
</dbReference>
<dbReference type="Pfam" id="PF08245">
    <property type="entry name" value="Mur_ligase_M"/>
    <property type="match status" value="1"/>
</dbReference>
<keyword evidence="7" id="KW-1185">Reference proteome</keyword>
<keyword evidence="1 6" id="KW-0436">Ligase</keyword>
<organism evidence="6 7">
    <name type="scientific">Bradyrhizobium retamae</name>
    <dbReference type="NCBI Taxonomy" id="1300035"/>
    <lineage>
        <taxon>Bacteria</taxon>
        <taxon>Pseudomonadati</taxon>
        <taxon>Pseudomonadota</taxon>
        <taxon>Alphaproteobacteria</taxon>
        <taxon>Hyphomicrobiales</taxon>
        <taxon>Nitrobacteraceae</taxon>
        <taxon>Bradyrhizobium</taxon>
    </lineage>
</organism>
<reference evidence="6 7" key="1">
    <citation type="submission" date="2014-03" db="EMBL/GenBank/DDBJ databases">
        <title>Bradyrhizobium valentinum sp. nov., isolated from effective nodules of Lupinus mariae-josephae, a lupine endemic of basic-lime soils in Eastern Spain.</title>
        <authorList>
            <person name="Duran D."/>
            <person name="Rey L."/>
            <person name="Navarro A."/>
            <person name="Busquets A."/>
            <person name="Imperial J."/>
            <person name="Ruiz-Argueso T."/>
        </authorList>
    </citation>
    <scope>NUCLEOTIDE SEQUENCE [LARGE SCALE GENOMIC DNA]</scope>
    <source>
        <strain evidence="6 7">Ro19</strain>
    </source>
</reference>
<accession>A0A0R3MFY8</accession>
<protein>
    <submittedName>
        <fullName evidence="6">UDP-N-acetylmuramoylalanyl-D-glutamyl-2, 6-diaminopimelate--D-alanyl-D-alanine ligase</fullName>
    </submittedName>
</protein>
<dbReference type="RefSeq" id="WP_057847014.1">
    <property type="nucleotide sequence ID" value="NZ_LLYA01000192.1"/>
</dbReference>
<proteinExistence type="predicted"/>
<evidence type="ECO:0000256" key="1">
    <source>
        <dbReference type="ARBA" id="ARBA00022598"/>
    </source>
</evidence>
<dbReference type="OrthoDB" id="9801978at2"/>
<evidence type="ECO:0000256" key="3">
    <source>
        <dbReference type="ARBA" id="ARBA00022840"/>
    </source>
</evidence>
<dbReference type="InterPro" id="IPR035911">
    <property type="entry name" value="MurE/MurF_N"/>
</dbReference>
<dbReference type="PANTHER" id="PTHR43024:SF1">
    <property type="entry name" value="UDP-N-ACETYLMURAMOYL-TRIPEPTIDE--D-ALANYL-D-ALANINE LIGASE"/>
    <property type="match status" value="1"/>
</dbReference>
<dbReference type="InterPro" id="IPR004101">
    <property type="entry name" value="Mur_ligase_C"/>
</dbReference>
<dbReference type="InterPro" id="IPR036615">
    <property type="entry name" value="Mur_ligase_C_dom_sf"/>
</dbReference>
<dbReference type="SUPFAM" id="SSF53623">
    <property type="entry name" value="MurD-like peptide ligases, catalytic domain"/>
    <property type="match status" value="1"/>
</dbReference>
<dbReference type="EMBL" id="LLYA01000192">
    <property type="protein sequence ID" value="KRR18828.1"/>
    <property type="molecule type" value="Genomic_DNA"/>
</dbReference>
<feature type="domain" description="Mur ligase C-terminal" evidence="4">
    <location>
        <begin position="324"/>
        <end position="439"/>
    </location>
</feature>
<evidence type="ECO:0000259" key="5">
    <source>
        <dbReference type="Pfam" id="PF08245"/>
    </source>
</evidence>